<dbReference type="InterPro" id="IPR029063">
    <property type="entry name" value="SAM-dependent_MTases_sf"/>
</dbReference>
<sequence>MTEQPRWRISFAEIAALAGVKRPVVTTWARRHADFPEPVARDNGRPLFDGEHVASWLLLTGHGNTDARRLRAELALHTLTAWRDRLPAAVLAGGLTSLLCLRAQTDATLGGSDWPSLVRQAARVDFDDSYLLSELRALPEGSVALAALADALAEAAYSPAEAFEWVMERCRPLGAAELIADEPLPLVSKAMVQLSGVDQLSPGSLIAVPYARSGGLLAAFHEHAADHTLLAADPDPAFARLARRRLFTAGRTDLDSEVTESKTLDTADWGAPDLLVCALPYEPGETRDPVAILRRVQDLIDHLGPRQTAVVLGPADVLIGELASHGEADLIRRSLLTDNLLKASVALPDGVFPYRPAYRTALWVLSRTPEQEWTGLALLSDLSARPLTPQTLEALVADVQIFREAGWRPDPRHAVRQGAIFSVGSLDKYPGAALTPRGRALETRYTREVTERPALISELEIHFSQLLERAVHETGTVHTHAVLRPEEQTVRRTTVGRMLQERRLRRLPGHRIDAAHITAEGEHIILTPAEVLGAASPGLRRIDRFMFASTYEHAALTQPGDVVVTASPDLGAYVDKDGLSVVVYPARILRVRQDTERPVRPRVLAALLRAAAVGHRRVDGTVRTSKQIEDLVIPELTPDEALKYDTLLAEIDRRGALLRAQTSALDELARLTAAGLADGTLTLS</sequence>
<proteinExistence type="predicted"/>
<dbReference type="GO" id="GO:0032259">
    <property type="term" value="P:methylation"/>
    <property type="evidence" value="ECO:0007669"/>
    <property type="project" value="UniProtKB-KW"/>
</dbReference>
<evidence type="ECO:0000313" key="2">
    <source>
        <dbReference type="Proteomes" id="UP001500630"/>
    </source>
</evidence>
<dbReference type="RefSeq" id="WP_345562649.1">
    <property type="nucleotide sequence ID" value="NZ_BAABDQ010000006.1"/>
</dbReference>
<name>A0ABP6WDN4_9ACTN</name>
<dbReference type="Proteomes" id="UP001500630">
    <property type="component" value="Unassembled WGS sequence"/>
</dbReference>
<keyword evidence="1" id="KW-0808">Transferase</keyword>
<evidence type="ECO:0000313" key="1">
    <source>
        <dbReference type="EMBL" id="GAA3550358.1"/>
    </source>
</evidence>
<reference evidence="2" key="1">
    <citation type="journal article" date="2019" name="Int. J. Syst. Evol. Microbiol.">
        <title>The Global Catalogue of Microorganisms (GCM) 10K type strain sequencing project: providing services to taxonomists for standard genome sequencing and annotation.</title>
        <authorList>
            <consortium name="The Broad Institute Genomics Platform"/>
            <consortium name="The Broad Institute Genome Sequencing Center for Infectious Disease"/>
            <person name="Wu L."/>
            <person name="Ma J."/>
        </authorList>
    </citation>
    <scope>NUCLEOTIDE SEQUENCE [LARGE SCALE GENOMIC DNA]</scope>
    <source>
        <strain evidence="2">JCM 17326</strain>
    </source>
</reference>
<accession>A0ABP6WDN4</accession>
<dbReference type="SUPFAM" id="SSF53335">
    <property type="entry name" value="S-adenosyl-L-methionine-dependent methyltransferases"/>
    <property type="match status" value="1"/>
</dbReference>
<gene>
    <name evidence="1" type="ORF">GCM10022419_033240</name>
</gene>
<dbReference type="GO" id="GO:0008168">
    <property type="term" value="F:methyltransferase activity"/>
    <property type="evidence" value="ECO:0007669"/>
    <property type="project" value="UniProtKB-KW"/>
</dbReference>
<keyword evidence="1" id="KW-0489">Methyltransferase</keyword>
<dbReference type="EMBL" id="BAABDQ010000006">
    <property type="protein sequence ID" value="GAA3550358.1"/>
    <property type="molecule type" value="Genomic_DNA"/>
</dbReference>
<organism evidence="1 2">
    <name type="scientific">Nonomuraea rosea</name>
    <dbReference type="NCBI Taxonomy" id="638574"/>
    <lineage>
        <taxon>Bacteria</taxon>
        <taxon>Bacillati</taxon>
        <taxon>Actinomycetota</taxon>
        <taxon>Actinomycetes</taxon>
        <taxon>Streptosporangiales</taxon>
        <taxon>Streptosporangiaceae</taxon>
        <taxon>Nonomuraea</taxon>
    </lineage>
</organism>
<dbReference type="Gene3D" id="3.40.50.150">
    <property type="entry name" value="Vaccinia Virus protein VP39"/>
    <property type="match status" value="1"/>
</dbReference>
<comment type="caution">
    <text evidence="1">The sequence shown here is derived from an EMBL/GenBank/DDBJ whole genome shotgun (WGS) entry which is preliminary data.</text>
</comment>
<protein>
    <submittedName>
        <fullName evidence="1">N-6 DNA methylase</fullName>
    </submittedName>
</protein>
<keyword evidence="2" id="KW-1185">Reference proteome</keyword>